<feature type="transmembrane region" description="Helical" evidence="11">
    <location>
        <begin position="42"/>
        <end position="65"/>
    </location>
</feature>
<dbReference type="PROSITE" id="PS51012">
    <property type="entry name" value="ABC_TM2"/>
    <property type="match status" value="1"/>
</dbReference>
<comment type="subcellular location">
    <subcellularLocation>
        <location evidence="11">Cell inner membrane</location>
        <topology evidence="11">Multi-pass membrane protein</topology>
    </subcellularLocation>
    <subcellularLocation>
        <location evidence="1">Cell membrane</location>
        <topology evidence="1">Multi-pass membrane protein</topology>
    </subcellularLocation>
</comment>
<evidence type="ECO:0000256" key="4">
    <source>
        <dbReference type="ARBA" id="ARBA00022475"/>
    </source>
</evidence>
<evidence type="ECO:0000259" key="12">
    <source>
        <dbReference type="PROSITE" id="PS51012"/>
    </source>
</evidence>
<evidence type="ECO:0000256" key="3">
    <source>
        <dbReference type="ARBA" id="ARBA00022448"/>
    </source>
</evidence>
<dbReference type="EMBL" id="CP120942">
    <property type="protein sequence ID" value="WFF96651.1"/>
    <property type="molecule type" value="Genomic_DNA"/>
</dbReference>
<keyword evidence="7" id="KW-0972">Capsule biogenesis/degradation</keyword>
<keyword evidence="9" id="KW-0625">Polysaccharide transport</keyword>
<dbReference type="GO" id="GO:0140359">
    <property type="term" value="F:ABC-type transporter activity"/>
    <property type="evidence" value="ECO:0007669"/>
    <property type="project" value="InterPro"/>
</dbReference>
<evidence type="ECO:0000256" key="5">
    <source>
        <dbReference type="ARBA" id="ARBA00022597"/>
    </source>
</evidence>
<proteinExistence type="inferred from homology"/>
<protein>
    <recommendedName>
        <fullName evidence="11">Transport permease protein</fullName>
    </recommendedName>
</protein>
<keyword evidence="3 11" id="KW-0813">Transport</keyword>
<evidence type="ECO:0000256" key="10">
    <source>
        <dbReference type="ARBA" id="ARBA00023136"/>
    </source>
</evidence>
<dbReference type="Pfam" id="PF01061">
    <property type="entry name" value="ABC2_membrane"/>
    <property type="match status" value="1"/>
</dbReference>
<evidence type="ECO:0000256" key="7">
    <source>
        <dbReference type="ARBA" id="ARBA00022903"/>
    </source>
</evidence>
<dbReference type="RefSeq" id="WP_039041247.1">
    <property type="nucleotide sequence ID" value="NZ_AP022254.1"/>
</dbReference>
<evidence type="ECO:0000313" key="13">
    <source>
        <dbReference type="EMBL" id="WFF96651.1"/>
    </source>
</evidence>
<dbReference type="GO" id="GO:0043190">
    <property type="term" value="C:ATP-binding cassette (ABC) transporter complex"/>
    <property type="evidence" value="ECO:0007669"/>
    <property type="project" value="InterPro"/>
</dbReference>
<reference evidence="13" key="1">
    <citation type="submission" date="2023-03" db="EMBL/GenBank/DDBJ databases">
        <title>Aeromonas caviae strain AC1520.</title>
        <authorList>
            <person name="Xie T."/>
            <person name="Zhang Q."/>
            <person name="Deng J."/>
            <person name="Li X."/>
        </authorList>
    </citation>
    <scope>NUCLEOTIDE SEQUENCE</scope>
    <source>
        <strain evidence="13">AC1520</strain>
    </source>
</reference>
<feature type="domain" description="ABC transmembrane type-2" evidence="12">
    <location>
        <begin position="39"/>
        <end position="264"/>
    </location>
</feature>
<keyword evidence="4 11" id="KW-1003">Cell membrane</keyword>
<feature type="transmembrane region" description="Helical" evidence="11">
    <location>
        <begin position="187"/>
        <end position="205"/>
    </location>
</feature>
<evidence type="ECO:0000256" key="8">
    <source>
        <dbReference type="ARBA" id="ARBA00022989"/>
    </source>
</evidence>
<evidence type="ECO:0000256" key="1">
    <source>
        <dbReference type="ARBA" id="ARBA00004651"/>
    </source>
</evidence>
<sequence>MNRDSSISPVRILSILKNRHLIMTLVRREVAARYRGSLFGNLWALFTPLFMLAVYTFIFSVVFKARWSGGSDSRSEFALVLFAGLMVFNLFSECFNRAPRLILENVNYVKKVVFPLDILPWVALGSAMINMFISFMVWLTFYAIAIGTPPITVLLFPIVIIPLIFFIMGISWALAAMGVYLRDLSQLVGVISTILMFLSPIFYPIEALPEEYRHWLNINPLTPVIAQVRDVLYWGKMPYWKEYGMTLIVATVVMYAGFALFQKTRKGFADVL</sequence>
<evidence type="ECO:0000256" key="11">
    <source>
        <dbReference type="RuleBase" id="RU361157"/>
    </source>
</evidence>
<feature type="transmembrane region" description="Helical" evidence="11">
    <location>
        <begin position="151"/>
        <end position="175"/>
    </location>
</feature>
<keyword evidence="8 11" id="KW-1133">Transmembrane helix</keyword>
<gene>
    <name evidence="13" type="ORF">P5S46_13355</name>
</gene>
<name>A0AAJ6CM17_AERCA</name>
<dbReference type="InterPro" id="IPR047817">
    <property type="entry name" value="ABC2_TM_bact-type"/>
</dbReference>
<dbReference type="InterPro" id="IPR013525">
    <property type="entry name" value="ABC2_TM"/>
</dbReference>
<dbReference type="GO" id="GO:0015920">
    <property type="term" value="P:lipopolysaccharide transport"/>
    <property type="evidence" value="ECO:0007669"/>
    <property type="project" value="TreeGrafter"/>
</dbReference>
<keyword evidence="5" id="KW-0762">Sugar transport</keyword>
<comment type="similarity">
    <text evidence="2 11">Belongs to the ABC-2 integral membrane protein family.</text>
</comment>
<dbReference type="PANTHER" id="PTHR30413">
    <property type="entry name" value="INNER MEMBRANE TRANSPORT PERMEASE"/>
    <property type="match status" value="1"/>
</dbReference>
<evidence type="ECO:0000256" key="2">
    <source>
        <dbReference type="ARBA" id="ARBA00007783"/>
    </source>
</evidence>
<dbReference type="PANTHER" id="PTHR30413:SF10">
    <property type="entry name" value="CAPSULE POLYSACCHARIDE EXPORT INNER-MEMBRANE PROTEIN CTRC"/>
    <property type="match status" value="1"/>
</dbReference>
<dbReference type="GO" id="GO:0015774">
    <property type="term" value="P:polysaccharide transport"/>
    <property type="evidence" value="ECO:0007669"/>
    <property type="project" value="UniProtKB-KW"/>
</dbReference>
<dbReference type="AlphaFoldDB" id="A0AAJ6CM17"/>
<organism evidence="13 14">
    <name type="scientific">Aeromonas caviae</name>
    <name type="common">Aeromonas punctata</name>
    <dbReference type="NCBI Taxonomy" id="648"/>
    <lineage>
        <taxon>Bacteria</taxon>
        <taxon>Pseudomonadati</taxon>
        <taxon>Pseudomonadota</taxon>
        <taxon>Gammaproteobacteria</taxon>
        <taxon>Aeromonadales</taxon>
        <taxon>Aeromonadaceae</taxon>
        <taxon>Aeromonas</taxon>
    </lineage>
</organism>
<feature type="transmembrane region" description="Helical" evidence="11">
    <location>
        <begin position="243"/>
        <end position="261"/>
    </location>
</feature>
<evidence type="ECO:0000256" key="9">
    <source>
        <dbReference type="ARBA" id="ARBA00023047"/>
    </source>
</evidence>
<dbReference type="InterPro" id="IPR000412">
    <property type="entry name" value="ABC_2_transport"/>
</dbReference>
<dbReference type="PIRSF" id="PIRSF006648">
    <property type="entry name" value="DrrB"/>
    <property type="match status" value="1"/>
</dbReference>
<evidence type="ECO:0000313" key="14">
    <source>
        <dbReference type="Proteomes" id="UP001218423"/>
    </source>
</evidence>
<keyword evidence="6 11" id="KW-0812">Transmembrane</keyword>
<keyword evidence="10 11" id="KW-0472">Membrane</keyword>
<feature type="transmembrane region" description="Helical" evidence="11">
    <location>
        <begin position="118"/>
        <end position="145"/>
    </location>
</feature>
<accession>A0AAJ6CM17</accession>
<dbReference type="Proteomes" id="UP001218423">
    <property type="component" value="Chromosome"/>
</dbReference>
<evidence type="ECO:0000256" key="6">
    <source>
        <dbReference type="ARBA" id="ARBA00022692"/>
    </source>
</evidence>
<feature type="transmembrane region" description="Helical" evidence="11">
    <location>
        <begin position="77"/>
        <end position="98"/>
    </location>
</feature>